<name>A0A0G4ARK3_9BACT</name>
<dbReference type="EMBL" id="CP011209">
    <property type="protein sequence ID" value="AKM77763.1"/>
    <property type="molecule type" value="Genomic_DNA"/>
</dbReference>
<reference evidence="2 3" key="1">
    <citation type="journal article" date="2015" name="Nature">
        <title>rRNA introns, odd ribosomes, and small enigmatic genomes across a large radiation of phyla.</title>
        <authorList>
            <person name="Brown C.T."/>
            <person name="Hug L.A."/>
            <person name="Thomas B.C."/>
            <person name="Sharon I."/>
            <person name="Castelle C.J."/>
            <person name="Singh A."/>
            <person name="Wilkins M.J."/>
            <person name="Williams K.H."/>
            <person name="Banfield J.F."/>
        </authorList>
    </citation>
    <scope>NUCLEOTIDE SEQUENCE [LARGE SCALE GENOMIC DNA]</scope>
</reference>
<organism evidence="2 3">
    <name type="scientific">Candidatus Wolfebacteria bacterium GW2011_GWB1_47_1</name>
    <dbReference type="NCBI Taxonomy" id="1619007"/>
    <lineage>
        <taxon>Bacteria</taxon>
        <taxon>Candidatus Wolfeibacteriota</taxon>
    </lineage>
</organism>
<accession>A0A0G4ARK3</accession>
<proteinExistence type="predicted"/>
<protein>
    <submittedName>
        <fullName evidence="2">Uncharacterized protein</fullName>
    </submittedName>
</protein>
<dbReference type="STRING" id="1619007.UX70_C0001G0025"/>
<evidence type="ECO:0000256" key="1">
    <source>
        <dbReference type="SAM" id="MobiDB-lite"/>
    </source>
</evidence>
<sequence length="179" mass="20477">MVGKWAERDTIKAYLAKGGTIYDMEKIVRKISPMQIKALDCWQVGGFKSKAKALREAGYRESVVDAPHKVFSSPAVIRELELRGFDEWGRRRPMTSEELTQIKPEQKPIFWDIKNTPKEVFQRLKEQLAEIPSAPSQRSKEDEERVSSAYIPYGGGADIFEGTQEQHQPIPNDDQYSSM</sequence>
<evidence type="ECO:0000313" key="2">
    <source>
        <dbReference type="EMBL" id="AKM77763.1"/>
    </source>
</evidence>
<feature type="compositionally biased region" description="Polar residues" evidence="1">
    <location>
        <begin position="163"/>
        <end position="179"/>
    </location>
</feature>
<evidence type="ECO:0000313" key="3">
    <source>
        <dbReference type="Proteomes" id="UP000035656"/>
    </source>
</evidence>
<dbReference type="KEGG" id="pwo:UX70_C0001G0025"/>
<dbReference type="AlphaFoldDB" id="A0A0G4ARK3"/>
<feature type="region of interest" description="Disordered" evidence="1">
    <location>
        <begin position="129"/>
        <end position="179"/>
    </location>
</feature>
<gene>
    <name evidence="2" type="ORF">UX70_C0001G0025</name>
</gene>
<dbReference type="Proteomes" id="UP000035656">
    <property type="component" value="Chromosome"/>
</dbReference>